<dbReference type="GO" id="GO:0005829">
    <property type="term" value="C:cytosol"/>
    <property type="evidence" value="ECO:0007669"/>
    <property type="project" value="TreeGrafter"/>
</dbReference>
<comment type="catalytic activity">
    <reaction evidence="5">
        <text>GMP + ATP = GDP + ADP</text>
        <dbReference type="Rhea" id="RHEA:20780"/>
        <dbReference type="ChEBI" id="CHEBI:30616"/>
        <dbReference type="ChEBI" id="CHEBI:58115"/>
        <dbReference type="ChEBI" id="CHEBI:58189"/>
        <dbReference type="ChEBI" id="CHEBI:456216"/>
        <dbReference type="EC" id="2.7.4.8"/>
    </reaction>
</comment>
<gene>
    <name evidence="7" type="ORF">CSX02_05065</name>
</gene>
<organism evidence="7 8">
    <name type="scientific">Agathobacter ruminis</name>
    <dbReference type="NCBI Taxonomy" id="1712665"/>
    <lineage>
        <taxon>Bacteria</taxon>
        <taxon>Bacillati</taxon>
        <taxon>Bacillota</taxon>
        <taxon>Clostridia</taxon>
        <taxon>Lachnospirales</taxon>
        <taxon>Lachnospiraceae</taxon>
        <taxon>Agathobacter</taxon>
    </lineage>
</organism>
<dbReference type="RefSeq" id="WP_099385851.1">
    <property type="nucleotide sequence ID" value="NZ_JANSWH010000070.1"/>
</dbReference>
<dbReference type="PROSITE" id="PS50052">
    <property type="entry name" value="GUANYLATE_KINASE_2"/>
    <property type="match status" value="1"/>
</dbReference>
<dbReference type="Pfam" id="PF00625">
    <property type="entry name" value="Guanylate_kin"/>
    <property type="match status" value="1"/>
</dbReference>
<evidence type="ECO:0000313" key="7">
    <source>
        <dbReference type="EMBL" id="PHU38049.1"/>
    </source>
</evidence>
<reference evidence="7 8" key="1">
    <citation type="submission" date="2017-10" db="EMBL/GenBank/DDBJ databases">
        <title>Resolving the taxonomy of Roseburia spp., Eubacterium rectale and Agathobacter spp. through phylogenomic analysis.</title>
        <authorList>
            <person name="Sheridan P.O."/>
            <person name="Walker A.W."/>
            <person name="Duncan S.H."/>
            <person name="Scott K.P."/>
            <person name="Toole P.W.O."/>
            <person name="Luis P."/>
            <person name="Flint H.J."/>
        </authorList>
    </citation>
    <scope>NUCLEOTIDE SEQUENCE [LARGE SCALE GENOMIC DNA]</scope>
    <source>
        <strain evidence="7 8">JK623</strain>
    </source>
</reference>
<keyword evidence="4 7" id="KW-0418">Kinase</keyword>
<feature type="domain" description="Guanylate kinase-like" evidence="6">
    <location>
        <begin position="2"/>
        <end position="192"/>
    </location>
</feature>
<evidence type="ECO:0000256" key="1">
    <source>
        <dbReference type="ARBA" id="ARBA00003531"/>
    </source>
</evidence>
<name>A0A2G3E460_9FIRM</name>
<evidence type="ECO:0000256" key="3">
    <source>
        <dbReference type="ARBA" id="ARBA00022679"/>
    </source>
</evidence>
<evidence type="ECO:0000256" key="2">
    <source>
        <dbReference type="ARBA" id="ARBA00005790"/>
    </source>
</evidence>
<comment type="caution">
    <text evidence="7">The sequence shown here is derived from an EMBL/GenBank/DDBJ whole genome shotgun (WGS) entry which is preliminary data.</text>
</comment>
<protein>
    <submittedName>
        <fullName evidence="7">Guanylate kinase</fullName>
    </submittedName>
</protein>
<comment type="function">
    <text evidence="1">Essential for recycling GMP and indirectly, cGMP.</text>
</comment>
<evidence type="ECO:0000259" key="6">
    <source>
        <dbReference type="PROSITE" id="PS50052"/>
    </source>
</evidence>
<dbReference type="PANTHER" id="PTHR23117">
    <property type="entry name" value="GUANYLATE KINASE-RELATED"/>
    <property type="match status" value="1"/>
</dbReference>
<evidence type="ECO:0000256" key="5">
    <source>
        <dbReference type="ARBA" id="ARBA00048594"/>
    </source>
</evidence>
<accession>A0A2G3E460</accession>
<dbReference type="SUPFAM" id="SSF52540">
    <property type="entry name" value="P-loop containing nucleoside triphosphate hydrolases"/>
    <property type="match status" value="1"/>
</dbReference>
<dbReference type="InterPro" id="IPR008144">
    <property type="entry name" value="Guanylate_kin-like_dom"/>
</dbReference>
<dbReference type="PANTHER" id="PTHR23117:SF13">
    <property type="entry name" value="GUANYLATE KINASE"/>
    <property type="match status" value="1"/>
</dbReference>
<dbReference type="GO" id="GO:0004385">
    <property type="term" value="F:GMP kinase activity"/>
    <property type="evidence" value="ECO:0007669"/>
    <property type="project" value="UniProtKB-EC"/>
</dbReference>
<dbReference type="Proteomes" id="UP000224563">
    <property type="component" value="Unassembled WGS sequence"/>
</dbReference>
<dbReference type="AlphaFoldDB" id="A0A2G3E460"/>
<comment type="similarity">
    <text evidence="2">Belongs to the guanylate kinase family.</text>
</comment>
<reference evidence="7 8" key="2">
    <citation type="submission" date="2017-10" db="EMBL/GenBank/DDBJ databases">
        <authorList>
            <person name="Banno H."/>
            <person name="Chua N.-H."/>
        </authorList>
    </citation>
    <scope>NUCLEOTIDE SEQUENCE [LARGE SCALE GENOMIC DNA]</scope>
    <source>
        <strain evidence="7 8">JK623</strain>
    </source>
</reference>
<keyword evidence="8" id="KW-1185">Reference proteome</keyword>
<dbReference type="InterPro" id="IPR008145">
    <property type="entry name" value="GK/Ca_channel_bsu"/>
</dbReference>
<dbReference type="SMART" id="SM00072">
    <property type="entry name" value="GuKc"/>
    <property type="match status" value="1"/>
</dbReference>
<evidence type="ECO:0000313" key="8">
    <source>
        <dbReference type="Proteomes" id="UP000224563"/>
    </source>
</evidence>
<dbReference type="EMBL" id="PDYG01000018">
    <property type="protein sequence ID" value="PHU38049.1"/>
    <property type="molecule type" value="Genomic_DNA"/>
</dbReference>
<proteinExistence type="inferred from homology"/>
<keyword evidence="3" id="KW-0808">Transferase</keyword>
<dbReference type="Gene3D" id="3.40.50.300">
    <property type="entry name" value="P-loop containing nucleotide triphosphate hydrolases"/>
    <property type="match status" value="1"/>
</dbReference>
<dbReference type="InterPro" id="IPR027417">
    <property type="entry name" value="P-loop_NTPase"/>
</dbReference>
<evidence type="ECO:0000256" key="4">
    <source>
        <dbReference type="ARBA" id="ARBA00022777"/>
    </source>
</evidence>
<sequence>MGKLYCLMGKSASGKDSIYKELLKQQDFPLRCVLPYTTRPRREGEQDGIDYYFCDEQKVKELEEAGKIIELRCYQTVHGPWKYFTVDDGQIDFTTNDYLIIVTLEAYEHIVSYFGQAKVVPIYIEVEDGERLERALARERQQSHPKYAEMCRRFLADCEDFSEIHLEKAKVTRRFVNEDMTQTIGEIITYMKQQANER</sequence>